<organism evidence="3">
    <name type="scientific">Colletotrichum graminicola (strain M1.001 / M2 / FGSC 10212)</name>
    <name type="common">Maize anthracnose fungus</name>
    <name type="synonym">Glomerella graminicola</name>
    <dbReference type="NCBI Taxonomy" id="645133"/>
    <lineage>
        <taxon>Eukaryota</taxon>
        <taxon>Fungi</taxon>
        <taxon>Dikarya</taxon>
        <taxon>Ascomycota</taxon>
        <taxon>Pezizomycotina</taxon>
        <taxon>Sordariomycetes</taxon>
        <taxon>Hypocreomycetidae</taxon>
        <taxon>Glomerellales</taxon>
        <taxon>Glomerellaceae</taxon>
        <taxon>Colletotrichum</taxon>
        <taxon>Colletotrichum graminicola species complex</taxon>
    </lineage>
</organism>
<dbReference type="SUPFAM" id="SSF54495">
    <property type="entry name" value="UBC-like"/>
    <property type="match status" value="1"/>
</dbReference>
<dbReference type="OrthoDB" id="109543at2759"/>
<dbReference type="AlphaFoldDB" id="E3QS09"/>
<dbReference type="HOGENOM" id="CLU_2158182_0_0_1"/>
<dbReference type="PROSITE" id="PS50127">
    <property type="entry name" value="UBC_2"/>
    <property type="match status" value="1"/>
</dbReference>
<keyword evidence="3" id="KW-1185">Reference proteome</keyword>
<feature type="domain" description="UBC core" evidence="1">
    <location>
        <begin position="4"/>
        <end position="111"/>
    </location>
</feature>
<dbReference type="RefSeq" id="XP_008097667.1">
    <property type="nucleotide sequence ID" value="XM_008099476.1"/>
</dbReference>
<evidence type="ECO:0000313" key="2">
    <source>
        <dbReference type="EMBL" id="EFQ33647.1"/>
    </source>
</evidence>
<dbReference type="Pfam" id="PF00179">
    <property type="entry name" value="UQ_con"/>
    <property type="match status" value="1"/>
</dbReference>
<dbReference type="VEuPathDB" id="FungiDB:GLRG_08576"/>
<gene>
    <name evidence="2" type="ORF">GLRG_08576</name>
</gene>
<dbReference type="eggNOG" id="ENOG502RZRM">
    <property type="taxonomic scope" value="Eukaryota"/>
</dbReference>
<dbReference type="STRING" id="645133.E3QS09"/>
<proteinExistence type="predicted"/>
<reference evidence="3" key="1">
    <citation type="journal article" date="2012" name="Nat. Genet.">
        <title>Lifestyle transitions in plant pathogenic Colletotrichum fungi deciphered by genome and transcriptome analyses.</title>
        <authorList>
            <person name="O'Connell R.J."/>
            <person name="Thon M.R."/>
            <person name="Hacquard S."/>
            <person name="Amyotte S.G."/>
            <person name="Kleemann J."/>
            <person name="Torres M.F."/>
            <person name="Damm U."/>
            <person name="Buiate E.A."/>
            <person name="Epstein L."/>
            <person name="Alkan N."/>
            <person name="Altmueller J."/>
            <person name="Alvarado-Balderrama L."/>
            <person name="Bauser C.A."/>
            <person name="Becker C."/>
            <person name="Birren B.W."/>
            <person name="Chen Z."/>
            <person name="Choi J."/>
            <person name="Crouch J.A."/>
            <person name="Duvick J.P."/>
            <person name="Farman M.A."/>
            <person name="Gan P."/>
            <person name="Heiman D."/>
            <person name="Henrissat B."/>
            <person name="Howard R.J."/>
            <person name="Kabbage M."/>
            <person name="Koch C."/>
            <person name="Kracher B."/>
            <person name="Kubo Y."/>
            <person name="Law A.D."/>
            <person name="Lebrun M.-H."/>
            <person name="Lee Y.-H."/>
            <person name="Miyara I."/>
            <person name="Moore N."/>
            <person name="Neumann U."/>
            <person name="Nordstroem K."/>
            <person name="Panaccione D.G."/>
            <person name="Panstruga R."/>
            <person name="Place M."/>
            <person name="Proctor R.H."/>
            <person name="Prusky D."/>
            <person name="Rech G."/>
            <person name="Reinhardt R."/>
            <person name="Rollins J.A."/>
            <person name="Rounsley S."/>
            <person name="Schardl C.L."/>
            <person name="Schwartz D.C."/>
            <person name="Shenoy N."/>
            <person name="Shirasu K."/>
            <person name="Sikhakolli U.R."/>
            <person name="Stueber K."/>
            <person name="Sukno S.A."/>
            <person name="Sweigard J.A."/>
            <person name="Takano Y."/>
            <person name="Takahara H."/>
            <person name="Trail F."/>
            <person name="van der Does H.C."/>
            <person name="Voll L.M."/>
            <person name="Will I."/>
            <person name="Young S."/>
            <person name="Zeng Q."/>
            <person name="Zhang J."/>
            <person name="Zhou S."/>
            <person name="Dickman M.B."/>
            <person name="Schulze-Lefert P."/>
            <person name="Ver Loren van Themaat E."/>
            <person name="Ma L.-J."/>
            <person name="Vaillancourt L.J."/>
        </authorList>
    </citation>
    <scope>NUCLEOTIDE SEQUENCE [LARGE SCALE GENOMIC DNA]</scope>
    <source>
        <strain evidence="3">M1.001 / M2 / FGSC 10212</strain>
    </source>
</reference>
<evidence type="ECO:0000313" key="3">
    <source>
        <dbReference type="Proteomes" id="UP000008782"/>
    </source>
</evidence>
<dbReference type="Proteomes" id="UP000008782">
    <property type="component" value="Unassembled WGS sequence"/>
</dbReference>
<accession>E3QS09</accession>
<protein>
    <recommendedName>
        <fullName evidence="1">UBC core domain-containing protein</fullName>
    </recommendedName>
</protein>
<evidence type="ECO:0000259" key="1">
    <source>
        <dbReference type="PROSITE" id="PS50127"/>
    </source>
</evidence>
<dbReference type="EMBL" id="GG697372">
    <property type="protein sequence ID" value="EFQ33647.1"/>
    <property type="molecule type" value="Genomic_DNA"/>
</dbReference>
<dbReference type="Gene3D" id="3.10.110.10">
    <property type="entry name" value="Ubiquitin Conjugating Enzyme"/>
    <property type="match status" value="1"/>
</dbReference>
<name>E3QS09_COLGM</name>
<dbReference type="InterPro" id="IPR000608">
    <property type="entry name" value="UBC"/>
</dbReference>
<dbReference type="InterPro" id="IPR016135">
    <property type="entry name" value="UBQ-conjugating_enzyme/RWD"/>
</dbReference>
<sequence length="111" mass="12811">MTKHLQRRLLRDITELQQEPYPSVSLHTRDDDLRRACLVLRPEGWMPMHTTVIFVDRYPLVAPQIMMNTVVNHPNVIGSYICASVLNTFEGYTPSYTLKGIAIQMLSFFNS</sequence>
<dbReference type="GeneID" id="24413941"/>